<dbReference type="EMBL" id="JAPDOD010000044">
    <property type="protein sequence ID" value="MDA0165267.1"/>
    <property type="molecule type" value="Genomic_DNA"/>
</dbReference>
<feature type="transmembrane region" description="Helical" evidence="1">
    <location>
        <begin position="87"/>
        <end position="107"/>
    </location>
</feature>
<keyword evidence="1" id="KW-0472">Membrane</keyword>
<proteinExistence type="predicted"/>
<evidence type="ECO:0000313" key="3">
    <source>
        <dbReference type="Proteomes" id="UP001149140"/>
    </source>
</evidence>
<keyword evidence="1" id="KW-1133">Transmembrane helix</keyword>
<reference evidence="2" key="1">
    <citation type="submission" date="2022-10" db="EMBL/GenBank/DDBJ databases">
        <title>The WGS of Solirubrobacter ginsenosidimutans DSM 21036.</title>
        <authorList>
            <person name="Jiang Z."/>
        </authorList>
    </citation>
    <scope>NUCLEOTIDE SEQUENCE</scope>
    <source>
        <strain evidence="2">DSM 21036</strain>
    </source>
</reference>
<name>A0A9X3MZ98_9ACTN</name>
<accession>A0A9X3MZ98</accession>
<dbReference type="AlphaFoldDB" id="A0A9X3MZ98"/>
<gene>
    <name evidence="2" type="ORF">OM076_33675</name>
</gene>
<keyword evidence="1" id="KW-0812">Transmembrane</keyword>
<protein>
    <recommendedName>
        <fullName evidence="4">CU044_5270 family protein</fullName>
    </recommendedName>
</protein>
<organism evidence="2 3">
    <name type="scientific">Solirubrobacter ginsenosidimutans</name>
    <dbReference type="NCBI Taxonomy" id="490573"/>
    <lineage>
        <taxon>Bacteria</taxon>
        <taxon>Bacillati</taxon>
        <taxon>Actinomycetota</taxon>
        <taxon>Thermoleophilia</taxon>
        <taxon>Solirubrobacterales</taxon>
        <taxon>Solirubrobacteraceae</taxon>
        <taxon>Solirubrobacter</taxon>
    </lineage>
</organism>
<evidence type="ECO:0000313" key="2">
    <source>
        <dbReference type="EMBL" id="MDA0165267.1"/>
    </source>
</evidence>
<evidence type="ECO:0000256" key="1">
    <source>
        <dbReference type="SAM" id="Phobius"/>
    </source>
</evidence>
<dbReference type="Proteomes" id="UP001149140">
    <property type="component" value="Unassembled WGS sequence"/>
</dbReference>
<evidence type="ECO:0008006" key="4">
    <source>
        <dbReference type="Google" id="ProtNLM"/>
    </source>
</evidence>
<dbReference type="RefSeq" id="WP_270044524.1">
    <property type="nucleotide sequence ID" value="NZ_JAPDOD010000044.1"/>
</dbReference>
<comment type="caution">
    <text evidence="2">The sequence shown here is derived from an EMBL/GenBank/DDBJ whole genome shotgun (WGS) entry which is preliminary data.</text>
</comment>
<keyword evidence="3" id="KW-1185">Reference proteome</keyword>
<sequence>MNELEWLAEQRPEVAGADEETTAYARTALLAYSTGTSRVNSAGTEPVVAGARRPGQATGLRPTGGMLLAPAVAPPQRRAGGGRRRPYALLVTAAAVVAIAIVVVAGASPSGDGPAKQIAKRIGAPAVAEAAPLVKLARQIQELPAPTGDATLVLRSHDFPEAKDFTGADLYIDDGRYYYGMTLAQLKAVGKADDLGEGVPKQERDAAIAAVGLAPDAARERMLAATWPGNHKPAESETSPANLAKRAAIIKLKQPKGPIPAPASQLTIDNNRIWMASMDSLIAGAGNKDVRAGVMKLLSTINAVVTDRGATLEITDTDFSDHYQETLTVDAKTGVIQKMVGQTAGQRPDVTVTYDIKRVDAKDYIR</sequence>